<organism evidence="3 4">
    <name type="scientific">Piscinibacter sakaiensis</name>
    <name type="common">Ideonella sakaiensis</name>
    <dbReference type="NCBI Taxonomy" id="1547922"/>
    <lineage>
        <taxon>Bacteria</taxon>
        <taxon>Pseudomonadati</taxon>
        <taxon>Pseudomonadota</taxon>
        <taxon>Betaproteobacteria</taxon>
        <taxon>Burkholderiales</taxon>
        <taxon>Sphaerotilaceae</taxon>
        <taxon>Piscinibacter</taxon>
    </lineage>
</organism>
<sequence>MDIHPGYVAGCIGRIVELHARYYAAKAGFGLAFEAKVAAELAGFCRAAQPDRDGLWLALDRDEVLGSIAIDGGHAAPGDAHLRWFILAEAAQGRGLGSRLLDGALEFCRSQGHRRVSLWTFEGLDAARHLYEKHGFRLVRSQLGSQWGTEVREQLFAWGLGLPEEEGA</sequence>
<keyword evidence="1 3" id="KW-0808">Transferase</keyword>
<dbReference type="SUPFAM" id="SSF55729">
    <property type="entry name" value="Acyl-CoA N-acyltransferases (Nat)"/>
    <property type="match status" value="1"/>
</dbReference>
<dbReference type="PANTHER" id="PTHR13947:SF37">
    <property type="entry name" value="LD18367P"/>
    <property type="match status" value="1"/>
</dbReference>
<dbReference type="GO" id="GO:0008080">
    <property type="term" value="F:N-acetyltransferase activity"/>
    <property type="evidence" value="ECO:0007669"/>
    <property type="project" value="InterPro"/>
</dbReference>
<accession>A0A0K8P5L1</accession>
<dbReference type="CDD" id="cd04301">
    <property type="entry name" value="NAT_SF"/>
    <property type="match status" value="1"/>
</dbReference>
<dbReference type="Gene3D" id="3.40.630.30">
    <property type="match status" value="1"/>
</dbReference>
<dbReference type="EMBL" id="BBYR01000065">
    <property type="protein sequence ID" value="GAP37998.1"/>
    <property type="molecule type" value="Genomic_DNA"/>
</dbReference>
<evidence type="ECO:0000256" key="1">
    <source>
        <dbReference type="ARBA" id="ARBA00022679"/>
    </source>
</evidence>
<comment type="caution">
    <text evidence="3">The sequence shown here is derived from an EMBL/GenBank/DDBJ whole genome shotgun (WGS) entry which is preliminary data.</text>
</comment>
<dbReference type="PANTHER" id="PTHR13947">
    <property type="entry name" value="GNAT FAMILY N-ACETYLTRANSFERASE"/>
    <property type="match status" value="1"/>
</dbReference>
<dbReference type="RefSeq" id="WP_054021896.1">
    <property type="nucleotide sequence ID" value="NZ_BBYR01000065.1"/>
</dbReference>
<dbReference type="Pfam" id="PF00583">
    <property type="entry name" value="Acetyltransf_1"/>
    <property type="match status" value="1"/>
</dbReference>
<feature type="domain" description="N-acetyltransferase" evidence="2">
    <location>
        <begin position="1"/>
        <end position="158"/>
    </location>
</feature>
<dbReference type="STRING" id="1547922.ISF6_4192"/>
<reference evidence="4" key="1">
    <citation type="submission" date="2015-07" db="EMBL/GenBank/DDBJ databases">
        <title>Discovery of a poly(ethylene terephthalate assimilation.</title>
        <authorList>
            <person name="Yoshida S."/>
            <person name="Hiraga K."/>
            <person name="Takehana T."/>
            <person name="Taniguchi I."/>
            <person name="Yamaji H."/>
            <person name="Maeda Y."/>
            <person name="Toyohara K."/>
            <person name="Miyamoto K."/>
            <person name="Kimura Y."/>
            <person name="Oda K."/>
        </authorList>
    </citation>
    <scope>NUCLEOTIDE SEQUENCE [LARGE SCALE GENOMIC DNA]</scope>
    <source>
        <strain evidence="4">NBRC 110686 / TISTR 2288 / 201-F6</strain>
    </source>
</reference>
<evidence type="ECO:0000313" key="4">
    <source>
        <dbReference type="Proteomes" id="UP000037660"/>
    </source>
</evidence>
<proteinExistence type="predicted"/>
<dbReference type="PROSITE" id="PS51186">
    <property type="entry name" value="GNAT"/>
    <property type="match status" value="1"/>
</dbReference>
<dbReference type="InterPro" id="IPR016181">
    <property type="entry name" value="Acyl_CoA_acyltransferase"/>
</dbReference>
<gene>
    <name evidence="3" type="ORF">ISF6_4192</name>
</gene>
<evidence type="ECO:0000259" key="2">
    <source>
        <dbReference type="PROSITE" id="PS51186"/>
    </source>
</evidence>
<protein>
    <submittedName>
        <fullName evidence="3">Transcriptional regulator, MarR family/acetyltransferase (GNAT)</fullName>
    </submittedName>
</protein>
<evidence type="ECO:0000313" key="3">
    <source>
        <dbReference type="EMBL" id="GAP37998.1"/>
    </source>
</evidence>
<dbReference type="OrthoDB" id="273614at2"/>
<dbReference type="Proteomes" id="UP000037660">
    <property type="component" value="Unassembled WGS sequence"/>
</dbReference>
<keyword evidence="4" id="KW-1185">Reference proteome</keyword>
<dbReference type="AlphaFoldDB" id="A0A0K8P5L1"/>
<name>A0A0K8P5L1_PISS1</name>
<reference evidence="3 4" key="2">
    <citation type="journal article" date="2016" name="Science">
        <title>A bacterium that degrades and assimilates poly(ethylene terephthalate).</title>
        <authorList>
            <person name="Yoshida S."/>
            <person name="Hiraga K."/>
            <person name="Takehana T."/>
            <person name="Taniguchi I."/>
            <person name="Yamaji H."/>
            <person name="Maeda Y."/>
            <person name="Toyohara K."/>
            <person name="Miyamoto K."/>
            <person name="Kimura Y."/>
            <person name="Oda K."/>
        </authorList>
    </citation>
    <scope>NUCLEOTIDE SEQUENCE [LARGE SCALE GENOMIC DNA]</scope>
    <source>
        <strain evidence="4">NBRC 110686 / TISTR 2288 / 201-F6</strain>
    </source>
</reference>
<dbReference type="InterPro" id="IPR000182">
    <property type="entry name" value="GNAT_dom"/>
</dbReference>
<dbReference type="InterPro" id="IPR050769">
    <property type="entry name" value="NAT_camello-type"/>
</dbReference>